<gene>
    <name evidence="1" type="ORF">I6H06_19495</name>
    <name evidence="2" type="ORF">NFI99_17825</name>
</gene>
<organism evidence="1 3">
    <name type="scientific">Burkholderia glumae</name>
    <name type="common">Pseudomonas glumae</name>
    <dbReference type="NCBI Taxonomy" id="337"/>
    <lineage>
        <taxon>Bacteria</taxon>
        <taxon>Pseudomonadati</taxon>
        <taxon>Pseudomonadota</taxon>
        <taxon>Betaproteobacteria</taxon>
        <taxon>Burkholderiales</taxon>
        <taxon>Burkholderiaceae</taxon>
        <taxon>Burkholderia</taxon>
    </lineage>
</organism>
<dbReference type="EMBL" id="CP065601">
    <property type="protein sequence ID" value="QPQ94336.1"/>
    <property type="molecule type" value="Genomic_DNA"/>
</dbReference>
<accession>A0AAP9Y477</accession>
<proteinExistence type="predicted"/>
<dbReference type="EMBL" id="CP099587">
    <property type="protein sequence ID" value="USS46763.1"/>
    <property type="molecule type" value="Genomic_DNA"/>
</dbReference>
<dbReference type="GeneID" id="45697133"/>
<dbReference type="AlphaFoldDB" id="A0AAP9Y477"/>
<keyword evidence="4" id="KW-1185">Reference proteome</keyword>
<evidence type="ECO:0000313" key="3">
    <source>
        <dbReference type="Proteomes" id="UP000594892"/>
    </source>
</evidence>
<dbReference type="Proteomes" id="UP001056386">
    <property type="component" value="Chromosome 1"/>
</dbReference>
<evidence type="ECO:0000313" key="2">
    <source>
        <dbReference type="EMBL" id="USS46763.1"/>
    </source>
</evidence>
<name>A0AAP9Y477_BURGL</name>
<protein>
    <submittedName>
        <fullName evidence="1">Uncharacterized protein</fullName>
    </submittedName>
</protein>
<reference evidence="1 3" key="1">
    <citation type="submission" date="2020-12" db="EMBL/GenBank/DDBJ databases">
        <title>FDA dAtabase for Regulatory Grade micrObial Sequences (FDA-ARGOS): Supporting development and validation of Infectious Disease Dx tests.</title>
        <authorList>
            <person name="Minogue T."/>
            <person name="Wolcott M."/>
            <person name="Wasieloski L."/>
            <person name="Aguilar W."/>
            <person name="Moore D."/>
            <person name="Jaissle J."/>
            <person name="Tallon L."/>
            <person name="Sadzewicz L."/>
            <person name="Zhao X."/>
            <person name="Boylan J."/>
            <person name="Ott S."/>
            <person name="Bowen H."/>
            <person name="Vavikolanu K."/>
            <person name="Mehta A."/>
            <person name="Aluvathingal J."/>
            <person name="Nadendla S."/>
            <person name="Yan Y."/>
            <person name="Sichtig H."/>
        </authorList>
    </citation>
    <scope>NUCLEOTIDE SEQUENCE [LARGE SCALE GENOMIC DNA]</scope>
    <source>
        <strain evidence="1 3">FDAARGOS_949</strain>
    </source>
</reference>
<sequence>MTMSPAAVPIPEALPNPRGGAVLLVEAALAEASTASGEAPARLLRAGAAALGDAGWLAAQRYALALAAASVTTDADGAQRLPWREALRDFRWAVARRNLRELACSPLLHAHYRASCASAEPAGARAAREVPFDALALAGRPVPPARLDALPADRLAHLRAVYEAALLMVLREPDAPPAAALDALDACLAALAGGDPYDYWRLARACLRALRGTPGAELRRWLARGNLQLREQANGVRVADVALVRETLALVWRDLALYGAAAEDAAEVELLNDYGLTVDWQTAGSQASKMLWEADALRDAAAIRQLGVVTVNGHAYEDFLQTADASMAELASDPAAADATRAWRASAAAYRVGTAAAALGLGQTALLADAVGLGWRRITHGEPPGDGGAALAAGSDALRAALYKIAAGVAPPDLAAAREALGAALEAA</sequence>
<dbReference type="RefSeq" id="WP_012734799.1">
    <property type="nucleotide sequence ID" value="NZ_CP021074.1"/>
</dbReference>
<reference evidence="2" key="2">
    <citation type="submission" date="2022-06" db="EMBL/GenBank/DDBJ databases">
        <title>Draft genome sequence of Burkholderia glumae strain GR20004 isolated from rice panicle showing bacterial panicle blight.</title>
        <authorList>
            <person name="Choi S.Y."/>
            <person name="Lee Y.H."/>
        </authorList>
    </citation>
    <scope>NUCLEOTIDE SEQUENCE</scope>
    <source>
        <strain evidence="2">GR20004</strain>
    </source>
</reference>
<evidence type="ECO:0000313" key="1">
    <source>
        <dbReference type="EMBL" id="QPQ94336.1"/>
    </source>
</evidence>
<dbReference type="Proteomes" id="UP000594892">
    <property type="component" value="Chromosome 2"/>
</dbReference>
<evidence type="ECO:0000313" key="4">
    <source>
        <dbReference type="Proteomes" id="UP001056386"/>
    </source>
</evidence>